<dbReference type="EMBL" id="CP072168">
    <property type="protein sequence ID" value="QYA09823.1"/>
    <property type="molecule type" value="Genomic_DNA"/>
</dbReference>
<organism evidence="1 4">
    <name type="scientific">Agrobacterium larrymoorei</name>
    <dbReference type="NCBI Taxonomy" id="160699"/>
    <lineage>
        <taxon>Bacteria</taxon>
        <taxon>Pseudomonadati</taxon>
        <taxon>Pseudomonadota</taxon>
        <taxon>Alphaproteobacteria</taxon>
        <taxon>Hyphomicrobiales</taxon>
        <taxon>Rhizobiaceae</taxon>
        <taxon>Rhizobium/Agrobacterium group</taxon>
        <taxon>Agrobacterium</taxon>
    </lineage>
</organism>
<name>A0A4D7DQV9_9HYPH</name>
<gene>
    <name evidence="1" type="ORF">CFBP5473_17400</name>
    <name evidence="3" type="ORF">CFBP5477_015805</name>
    <name evidence="2" type="ORF">J5285_20940</name>
</gene>
<dbReference type="Proteomes" id="UP000298664">
    <property type="component" value="Chromosome Linear"/>
</dbReference>
<accession>A0A4D7DQV9</accession>
<evidence type="ECO:0000313" key="2">
    <source>
        <dbReference type="EMBL" id="QYA09823.1"/>
    </source>
</evidence>
<dbReference type="RefSeq" id="WP_027675001.1">
    <property type="nucleotide sequence ID" value="NZ_CP039692.1"/>
</dbReference>
<reference evidence="2 5" key="2">
    <citation type="submission" date="2021-03" db="EMBL/GenBank/DDBJ databases">
        <title>Rapid diversification of plasmids in a genus of pathogenic and nitrogen fixing bacteria.</title>
        <authorList>
            <person name="Weisberg A.J."/>
            <person name="Miller M."/>
            <person name="Ream W."/>
            <person name="Grunwald N.J."/>
            <person name="Chang J.H."/>
        </authorList>
    </citation>
    <scope>NUCLEOTIDE SEQUENCE [LARGE SCALE GENOMIC DNA]</scope>
    <source>
        <strain evidence="2 5">AF3.44</strain>
    </source>
</reference>
<dbReference type="OrthoDB" id="8401536at2"/>
<dbReference type="KEGG" id="alf:CFBP5473_17400"/>
<evidence type="ECO:0000313" key="3">
    <source>
        <dbReference type="EMBL" id="WHA42737.1"/>
    </source>
</evidence>
<dbReference type="Proteomes" id="UP000826513">
    <property type="component" value="Chromosome 2"/>
</dbReference>
<dbReference type="AlphaFoldDB" id="A0A4D7DQV9"/>
<dbReference type="Proteomes" id="UP000298545">
    <property type="component" value="Chromosome linear"/>
</dbReference>
<evidence type="ECO:0000313" key="5">
    <source>
        <dbReference type="Proteomes" id="UP000826513"/>
    </source>
</evidence>
<evidence type="ECO:0000313" key="4">
    <source>
        <dbReference type="Proteomes" id="UP000298545"/>
    </source>
</evidence>
<evidence type="ECO:0000313" key="1">
    <source>
        <dbReference type="EMBL" id="QCI99743.1"/>
    </source>
</evidence>
<protein>
    <submittedName>
        <fullName evidence="1">Uncharacterized protein</fullName>
    </submittedName>
</protein>
<dbReference type="EMBL" id="CP039692">
    <property type="protein sequence ID" value="QCI99743.1"/>
    <property type="molecule type" value="Genomic_DNA"/>
</dbReference>
<dbReference type="STRING" id="1367849.GCA_000518585_02224"/>
<dbReference type="EMBL" id="CP124734">
    <property type="protein sequence ID" value="WHA42737.1"/>
    <property type="molecule type" value="Genomic_DNA"/>
</dbReference>
<proteinExistence type="predicted"/>
<reference evidence="3" key="3">
    <citation type="submission" date="2023-05" db="EMBL/GenBank/DDBJ databases">
        <title>Complete genome sequence of Agrobacterium larrymoorei CFBP5477.</title>
        <authorList>
            <person name="Yen H.-C."/>
            <person name="Chou L."/>
            <person name="Lin Y.-C."/>
            <person name="Lai E.-M."/>
            <person name="Kuo C.-H."/>
        </authorList>
    </citation>
    <scope>NUCLEOTIDE SEQUENCE</scope>
    <source>
        <strain evidence="3">CFBP5477</strain>
    </source>
</reference>
<reference evidence="1 4" key="1">
    <citation type="submission" date="2019-04" db="EMBL/GenBank/DDBJ databases">
        <title>Complete genome sequence of Agrobacterium larrymoorei CFBP5473.</title>
        <authorList>
            <person name="Haryono M."/>
            <person name="Chou L."/>
            <person name="Lin Y.-C."/>
            <person name="Lai E.-M."/>
            <person name="Kuo C.-H."/>
        </authorList>
    </citation>
    <scope>NUCLEOTIDE SEQUENCE [LARGE SCALE GENOMIC DNA]</scope>
    <source>
        <strain evidence="1 4">CFBP5473</strain>
    </source>
</reference>
<sequence length="64" mass="7282">MFDFLKTTQAIIDQDEETGTYADALLQVPEMQLTRNAAREYGHDSHTRDYGDQREVARSSLGFA</sequence>
<keyword evidence="5" id="KW-1185">Reference proteome</keyword>